<dbReference type="InterPro" id="IPR005913">
    <property type="entry name" value="dTDP_dehydrorham_reduct"/>
</dbReference>
<evidence type="ECO:0000256" key="6">
    <source>
        <dbReference type="RuleBase" id="RU364082"/>
    </source>
</evidence>
<evidence type="ECO:0000256" key="2">
    <source>
        <dbReference type="ARBA" id="ARBA00010944"/>
    </source>
</evidence>
<evidence type="ECO:0000256" key="1">
    <source>
        <dbReference type="ARBA" id="ARBA00004781"/>
    </source>
</evidence>
<dbReference type="InterPro" id="IPR029903">
    <property type="entry name" value="RmlD-like-bd"/>
</dbReference>
<dbReference type="Pfam" id="PF04321">
    <property type="entry name" value="RmlD_sub_bind"/>
    <property type="match status" value="1"/>
</dbReference>
<comment type="similarity">
    <text evidence="2 6">Belongs to the dTDP-4-dehydrorhamnose reductase family.</text>
</comment>
<dbReference type="AlphaFoldDB" id="A0A2A2F571"/>
<comment type="caution">
    <text evidence="8">The sequence shown here is derived from an EMBL/GenBank/DDBJ whole genome shotgun (WGS) entry which is preliminary data.</text>
</comment>
<evidence type="ECO:0000313" key="8">
    <source>
        <dbReference type="EMBL" id="PAU79884.1"/>
    </source>
</evidence>
<comment type="cofactor">
    <cofactor evidence="6">
        <name>Mg(2+)</name>
        <dbReference type="ChEBI" id="CHEBI:18420"/>
    </cofactor>
    <text evidence="6">Binds 1 Mg(2+) ion per monomer.</text>
</comment>
<organism evidence="8 9">
    <name type="scientific">Halovibrio salipaludis</name>
    <dbReference type="NCBI Taxonomy" id="2032626"/>
    <lineage>
        <taxon>Bacteria</taxon>
        <taxon>Pseudomonadati</taxon>
        <taxon>Pseudomonadota</taxon>
        <taxon>Gammaproteobacteria</taxon>
        <taxon>Oceanospirillales</taxon>
        <taxon>Halomonadaceae</taxon>
        <taxon>Halovibrio</taxon>
    </lineage>
</organism>
<dbReference type="Proteomes" id="UP000218896">
    <property type="component" value="Unassembled WGS sequence"/>
</dbReference>
<dbReference type="EMBL" id="NSKD01000005">
    <property type="protein sequence ID" value="PAU79884.1"/>
    <property type="molecule type" value="Genomic_DNA"/>
</dbReference>
<name>A0A2A2F571_9GAMM</name>
<dbReference type="SUPFAM" id="SSF51735">
    <property type="entry name" value="NAD(P)-binding Rossmann-fold domains"/>
    <property type="match status" value="1"/>
</dbReference>
<dbReference type="GO" id="GO:0009243">
    <property type="term" value="P:O antigen biosynthetic process"/>
    <property type="evidence" value="ECO:0007669"/>
    <property type="project" value="UniProtKB-UniPathway"/>
</dbReference>
<keyword evidence="6" id="KW-0521">NADP</keyword>
<evidence type="ECO:0000259" key="7">
    <source>
        <dbReference type="Pfam" id="PF04321"/>
    </source>
</evidence>
<protein>
    <recommendedName>
        <fullName evidence="4 6">dTDP-4-dehydrorhamnose reductase</fullName>
        <ecNumber evidence="3 6">1.1.1.133</ecNumber>
    </recommendedName>
</protein>
<evidence type="ECO:0000256" key="3">
    <source>
        <dbReference type="ARBA" id="ARBA00012929"/>
    </source>
</evidence>
<accession>A0A2A2F571</accession>
<comment type="catalytic activity">
    <reaction evidence="5 6">
        <text>dTDP-beta-L-rhamnose + NADP(+) = dTDP-4-dehydro-beta-L-rhamnose + NADPH + H(+)</text>
        <dbReference type="Rhea" id="RHEA:21796"/>
        <dbReference type="ChEBI" id="CHEBI:15378"/>
        <dbReference type="ChEBI" id="CHEBI:57510"/>
        <dbReference type="ChEBI" id="CHEBI:57783"/>
        <dbReference type="ChEBI" id="CHEBI:58349"/>
        <dbReference type="ChEBI" id="CHEBI:62830"/>
        <dbReference type="EC" id="1.1.1.133"/>
    </reaction>
</comment>
<gene>
    <name evidence="8" type="ORF">CK501_11840</name>
</gene>
<proteinExistence type="inferred from homology"/>
<comment type="pathway">
    <text evidence="1 6">Carbohydrate biosynthesis; dTDP-L-rhamnose biosynthesis.</text>
</comment>
<dbReference type="UniPathway" id="UPA00124"/>
<keyword evidence="6" id="KW-0560">Oxidoreductase</keyword>
<sequence>MKILVVYEPGELGEALLSRLAAAGLEPTPLLLSRPSDVALDQLQSWVEPCFDLVINAITSVDAEQAEPVPQETRHRLHDLPVALAERAAFHAIAMMNLSSSQVFDGRKQQPYISSNPGNPLSVLGQCQWDCEQSLRSRLPRHLILRTGWSLERLQERVRSHDPSEPLCLSSRYRGQPTTWSDCARVMTAVVQQLDCGAEAWGTYQYAGCDTLSLYDLGLELLEELPETQRPHLIDEEDAWMRLEPANAVLNCKKIRHTFGIQQLSWRQVPAATKP</sequence>
<dbReference type="PANTHER" id="PTHR10491:SF4">
    <property type="entry name" value="METHIONINE ADENOSYLTRANSFERASE 2 SUBUNIT BETA"/>
    <property type="match status" value="1"/>
</dbReference>
<dbReference type="GO" id="GO:0008831">
    <property type="term" value="F:dTDP-4-dehydrorhamnose reductase activity"/>
    <property type="evidence" value="ECO:0007669"/>
    <property type="project" value="UniProtKB-EC"/>
</dbReference>
<dbReference type="UniPathway" id="UPA00281"/>
<dbReference type="GO" id="GO:0005829">
    <property type="term" value="C:cytosol"/>
    <property type="evidence" value="ECO:0007669"/>
    <property type="project" value="TreeGrafter"/>
</dbReference>
<dbReference type="PANTHER" id="PTHR10491">
    <property type="entry name" value="DTDP-4-DEHYDRORHAMNOSE REDUCTASE"/>
    <property type="match status" value="1"/>
</dbReference>
<dbReference type="InterPro" id="IPR036291">
    <property type="entry name" value="NAD(P)-bd_dom_sf"/>
</dbReference>
<dbReference type="GO" id="GO:0019305">
    <property type="term" value="P:dTDP-rhamnose biosynthetic process"/>
    <property type="evidence" value="ECO:0007669"/>
    <property type="project" value="UniProtKB-UniPathway"/>
</dbReference>
<evidence type="ECO:0000313" key="9">
    <source>
        <dbReference type="Proteomes" id="UP000218896"/>
    </source>
</evidence>
<dbReference type="Gene3D" id="3.40.50.720">
    <property type="entry name" value="NAD(P)-binding Rossmann-like Domain"/>
    <property type="match status" value="1"/>
</dbReference>
<dbReference type="EC" id="1.1.1.133" evidence="3 6"/>
<reference evidence="8 9" key="1">
    <citation type="submission" date="2017-08" db="EMBL/GenBank/DDBJ databases">
        <title>Halovibrio sewagensis sp. nov., isolated from wastewater of high salinity.</title>
        <authorList>
            <person name="Dong X."/>
            <person name="Zhang G."/>
        </authorList>
    </citation>
    <scope>NUCLEOTIDE SEQUENCE [LARGE SCALE GENOMIC DNA]</scope>
    <source>
        <strain evidence="8 9">YL5-2</strain>
    </source>
</reference>
<evidence type="ECO:0000256" key="4">
    <source>
        <dbReference type="ARBA" id="ARBA00017099"/>
    </source>
</evidence>
<dbReference type="Gene3D" id="3.90.25.10">
    <property type="entry name" value="UDP-galactose 4-epimerase, domain 1"/>
    <property type="match status" value="1"/>
</dbReference>
<comment type="function">
    <text evidence="6">Catalyzes the reduction of dTDP-6-deoxy-L-lyxo-4-hexulose to yield dTDP-L-rhamnose.</text>
</comment>
<evidence type="ECO:0000256" key="5">
    <source>
        <dbReference type="ARBA" id="ARBA00048200"/>
    </source>
</evidence>
<feature type="domain" description="RmlD-like substrate binding" evidence="7">
    <location>
        <begin position="1"/>
        <end position="268"/>
    </location>
</feature>
<keyword evidence="9" id="KW-1185">Reference proteome</keyword>